<dbReference type="Proteomes" id="UP000626092">
    <property type="component" value="Unassembled WGS sequence"/>
</dbReference>
<reference evidence="4" key="1">
    <citation type="submission" date="2019-11" db="EMBL/GenBank/DDBJ databases">
        <authorList>
            <person name="Liu Y."/>
            <person name="Hou J."/>
            <person name="Li T.-Q."/>
            <person name="Guan C.-H."/>
            <person name="Wu X."/>
            <person name="Wu H.-Z."/>
            <person name="Ling F."/>
            <person name="Zhang R."/>
            <person name="Shi X.-G."/>
            <person name="Ren J.-P."/>
            <person name="Chen E.-F."/>
            <person name="Sun J.-M."/>
        </authorList>
    </citation>
    <scope>NUCLEOTIDE SEQUENCE</scope>
    <source>
        <strain evidence="4">Adult_tree_wgs_1</strain>
        <tissue evidence="4">Leaves</tissue>
    </source>
</reference>
<sequence>MGGRSSKSSTPHNRFSDANGPYNNYAAGRTLYQPNDFKSNSAKEDKSTTQSNGSPSQGRKSVEKQPHEWKQLNEPSLFPEIGTTGYGSSEDDFYDGIPRFPRALSQKSRSRRSKQTSLAKVGLPKKLISNFQCPLYDVTSLSSMGSEAGSRLGKPRSLRLGKAVEVLDSLGSSVTSLNQSSGFVSGVKTKGSELQIIAFEVANTIVKGSSLMQSISKRSIRQLKEVVFTSEGVQCLVSKDMNELLATVAADKRNEFRTFTAEVVRFGNRCKDSQWHNLDRYFEKRSKELAPQNQLQEEAEQKMQQLMTLVIRTADLYNEMQAIDKLSEQDCQRKRLEDDNPYATQRGEFAVPFCLTFIRCPGSTLSGKLDEYKLDMVELMNVTNYAFGDSLSFLRTDLKSQRKLVKNLKKKSLWSKSLEEVMEKLVDIVLFLNWEIQHVFGSADCDKPAGGSLVNQQRLGPSGLALHYANIVIQIDTIVSALSLHMSYIYISGTLFSFKKITFVAGQEHKRGEIEHVLEPMNDASQHGESGDSQWKIDWDQGSPMQFDAFQFTGVVVPGPASEYESIVAVQTSVFSRKRRGTLLLTVTEIKDEMEKTLQWLVPMAINTAKAHHGFGWVGEWANTGSGANRKPAGPIDVIQIETFHYADKEKSEACIIEQLLWLNHLIKQTKVDANGGERRMPMRSPSHKTLGTKDQNPVPLATSAPSPKRTLQTKEQNPVPLASSALSTKASTEDEEKLQDISNESGHKE</sequence>
<organism evidence="4 5">
    <name type="scientific">Rhododendron simsii</name>
    <name type="common">Sims's rhododendron</name>
    <dbReference type="NCBI Taxonomy" id="118357"/>
    <lineage>
        <taxon>Eukaryota</taxon>
        <taxon>Viridiplantae</taxon>
        <taxon>Streptophyta</taxon>
        <taxon>Embryophyta</taxon>
        <taxon>Tracheophyta</taxon>
        <taxon>Spermatophyta</taxon>
        <taxon>Magnoliopsida</taxon>
        <taxon>eudicotyledons</taxon>
        <taxon>Gunneridae</taxon>
        <taxon>Pentapetalae</taxon>
        <taxon>asterids</taxon>
        <taxon>Ericales</taxon>
        <taxon>Ericaceae</taxon>
        <taxon>Ericoideae</taxon>
        <taxon>Rhodoreae</taxon>
        <taxon>Rhododendron</taxon>
    </lineage>
</organism>
<comment type="caution">
    <text evidence="4">The sequence shown here is derived from an EMBL/GenBank/DDBJ whole genome shotgun (WGS) entry which is preliminary data.</text>
</comment>
<evidence type="ECO:0000313" key="4">
    <source>
        <dbReference type="EMBL" id="KAF7153266.1"/>
    </source>
</evidence>
<dbReference type="InterPro" id="IPR045021">
    <property type="entry name" value="PSI1/2/3"/>
</dbReference>
<dbReference type="PANTHER" id="PTHR31730">
    <property type="entry name" value="OS01G0873900 PROTEIN"/>
    <property type="match status" value="1"/>
</dbReference>
<dbReference type="Pfam" id="PF05003">
    <property type="entry name" value="DUF668"/>
    <property type="match status" value="2"/>
</dbReference>
<dbReference type="EMBL" id="WJXA01000001">
    <property type="protein sequence ID" value="KAF7153266.1"/>
    <property type="molecule type" value="Genomic_DNA"/>
</dbReference>
<feature type="compositionally biased region" description="Polar residues" evidence="1">
    <location>
        <begin position="48"/>
        <end position="59"/>
    </location>
</feature>
<evidence type="ECO:0000259" key="2">
    <source>
        <dbReference type="Pfam" id="PF05003"/>
    </source>
</evidence>
<proteinExistence type="predicted"/>
<dbReference type="InterPro" id="IPR007700">
    <property type="entry name" value="DUF668"/>
</dbReference>
<evidence type="ECO:0000313" key="5">
    <source>
        <dbReference type="Proteomes" id="UP000626092"/>
    </source>
</evidence>
<feature type="region of interest" description="Disordered" evidence="1">
    <location>
        <begin position="1"/>
        <end position="118"/>
    </location>
</feature>
<dbReference type="Pfam" id="PF11961">
    <property type="entry name" value="DUF3475"/>
    <property type="match status" value="1"/>
</dbReference>
<protein>
    <submittedName>
        <fullName evidence="4">Uncharacterized protein</fullName>
    </submittedName>
</protein>
<dbReference type="InterPro" id="IPR021864">
    <property type="entry name" value="DUF3475"/>
</dbReference>
<dbReference type="PANTHER" id="PTHR31730:SF2">
    <property type="entry name" value="PROTEIN PSK SIMULATOR 3"/>
    <property type="match status" value="1"/>
</dbReference>
<feature type="region of interest" description="Disordered" evidence="1">
    <location>
        <begin position="673"/>
        <end position="750"/>
    </location>
</feature>
<feature type="compositionally biased region" description="Polar residues" evidence="1">
    <location>
        <begin position="704"/>
        <end position="717"/>
    </location>
</feature>
<dbReference type="GO" id="GO:0045927">
    <property type="term" value="P:positive regulation of growth"/>
    <property type="evidence" value="ECO:0007669"/>
    <property type="project" value="InterPro"/>
</dbReference>
<evidence type="ECO:0000256" key="1">
    <source>
        <dbReference type="SAM" id="MobiDB-lite"/>
    </source>
</evidence>
<feature type="compositionally biased region" description="Polar residues" evidence="1">
    <location>
        <begin position="1"/>
        <end position="13"/>
    </location>
</feature>
<dbReference type="OrthoDB" id="2020544at2759"/>
<feature type="compositionally biased region" description="Low complexity" evidence="1">
    <location>
        <begin position="722"/>
        <end position="731"/>
    </location>
</feature>
<feature type="domain" description="DUF668" evidence="2">
    <location>
        <begin position="585"/>
        <end position="610"/>
    </location>
</feature>
<feature type="compositionally biased region" description="Basic and acidic residues" evidence="1">
    <location>
        <begin position="60"/>
        <end position="71"/>
    </location>
</feature>
<accession>A0A834HSE3</accession>
<feature type="compositionally biased region" description="Polar residues" evidence="1">
    <location>
        <begin position="741"/>
        <end position="750"/>
    </location>
</feature>
<keyword evidence="5" id="KW-1185">Reference proteome</keyword>
<evidence type="ECO:0000259" key="3">
    <source>
        <dbReference type="Pfam" id="PF11961"/>
    </source>
</evidence>
<feature type="domain" description="DUF668" evidence="2">
    <location>
        <begin position="458"/>
        <end position="483"/>
    </location>
</feature>
<gene>
    <name evidence="4" type="ORF">RHSIM_Rhsim01G0002500</name>
</gene>
<dbReference type="AlphaFoldDB" id="A0A834HSE3"/>
<feature type="domain" description="DUF3475" evidence="3">
    <location>
        <begin position="196"/>
        <end position="252"/>
    </location>
</feature>
<name>A0A834HSE3_RHOSS</name>